<keyword evidence="4 7" id="KW-0067">ATP-binding</keyword>
<keyword evidence="5 7" id="KW-1278">Translocase</keyword>
<comment type="catalytic activity">
    <reaction evidence="7">
        <text>ATP + H2O + polyamine-[polyamine-binding protein]Side 1 = ADP + phosphate + polyamineSide 2 + [polyamine-binding protein]Side 1.</text>
        <dbReference type="EC" id="7.6.2.11"/>
    </reaction>
</comment>
<evidence type="ECO:0000256" key="5">
    <source>
        <dbReference type="ARBA" id="ARBA00022967"/>
    </source>
</evidence>
<gene>
    <name evidence="7" type="primary">potA</name>
    <name evidence="9" type="ORF">FHR98_001664</name>
</gene>
<dbReference type="AlphaFoldDB" id="A0A839SR79"/>
<dbReference type="InterPro" id="IPR027417">
    <property type="entry name" value="P-loop_NTPase"/>
</dbReference>
<evidence type="ECO:0000256" key="3">
    <source>
        <dbReference type="ARBA" id="ARBA00022741"/>
    </source>
</evidence>
<dbReference type="Gene3D" id="3.40.50.300">
    <property type="entry name" value="P-loop containing nucleotide triphosphate hydrolases"/>
    <property type="match status" value="1"/>
</dbReference>
<keyword evidence="1 7" id="KW-0813">Transport</keyword>
<dbReference type="EC" id="7.6.2.11" evidence="7"/>
<protein>
    <recommendedName>
        <fullName evidence="7">Spermidine/putrescine import ATP-binding protein PotA</fullName>
        <ecNumber evidence="7">7.6.2.11</ecNumber>
    </recommendedName>
</protein>
<dbReference type="InterPro" id="IPR005893">
    <property type="entry name" value="PotA-like"/>
</dbReference>
<dbReference type="Proteomes" id="UP000581135">
    <property type="component" value="Unassembled WGS sequence"/>
</dbReference>
<dbReference type="FunFam" id="3.40.50.300:FF:000133">
    <property type="entry name" value="Spermidine/putrescine import ATP-binding protein PotA"/>
    <property type="match status" value="1"/>
</dbReference>
<dbReference type="GO" id="GO:0043190">
    <property type="term" value="C:ATP-binding cassette (ABC) transporter complex"/>
    <property type="evidence" value="ECO:0007669"/>
    <property type="project" value="InterPro"/>
</dbReference>
<feature type="domain" description="ABC transporter" evidence="8">
    <location>
        <begin position="9"/>
        <end position="240"/>
    </location>
</feature>
<proteinExistence type="inferred from homology"/>
<dbReference type="GO" id="GO:0015847">
    <property type="term" value="P:putrescine transport"/>
    <property type="evidence" value="ECO:0007669"/>
    <property type="project" value="UniProtKB-ARBA"/>
</dbReference>
<dbReference type="EMBL" id="JACHXA010000004">
    <property type="protein sequence ID" value="MBB3065377.1"/>
    <property type="molecule type" value="Genomic_DNA"/>
</dbReference>
<dbReference type="PROSITE" id="PS00211">
    <property type="entry name" value="ABC_TRANSPORTER_1"/>
    <property type="match status" value="1"/>
</dbReference>
<dbReference type="InterPro" id="IPR017871">
    <property type="entry name" value="ABC_transporter-like_CS"/>
</dbReference>
<comment type="subunit">
    <text evidence="7">The complex is composed of two ATP-binding proteins (PotA), two transmembrane proteins (PotB and PotC) and a solute-binding protein (PotD).</text>
</comment>
<evidence type="ECO:0000256" key="1">
    <source>
        <dbReference type="ARBA" id="ARBA00022448"/>
    </source>
</evidence>
<dbReference type="InterPro" id="IPR003439">
    <property type="entry name" value="ABC_transporter-like_ATP-bd"/>
</dbReference>
<dbReference type="InterPro" id="IPR003593">
    <property type="entry name" value="AAA+_ATPase"/>
</dbReference>
<evidence type="ECO:0000313" key="9">
    <source>
        <dbReference type="EMBL" id="MBB3065377.1"/>
    </source>
</evidence>
<evidence type="ECO:0000256" key="4">
    <source>
        <dbReference type="ARBA" id="ARBA00022840"/>
    </source>
</evidence>
<dbReference type="GO" id="GO:0016887">
    <property type="term" value="F:ATP hydrolysis activity"/>
    <property type="evidence" value="ECO:0007669"/>
    <property type="project" value="InterPro"/>
</dbReference>
<dbReference type="PROSITE" id="PS50893">
    <property type="entry name" value="ABC_TRANSPORTER_2"/>
    <property type="match status" value="1"/>
</dbReference>
<dbReference type="Pfam" id="PF00005">
    <property type="entry name" value="ABC_tran"/>
    <property type="match status" value="1"/>
</dbReference>
<keyword evidence="2 7" id="KW-1003">Cell membrane</keyword>
<dbReference type="RefSeq" id="WP_183416213.1">
    <property type="nucleotide sequence ID" value="NZ_JACHXA010000004.1"/>
</dbReference>
<comment type="caution">
    <text evidence="9">The sequence shown here is derived from an EMBL/GenBank/DDBJ whole genome shotgun (WGS) entry which is preliminary data.</text>
</comment>
<dbReference type="Gene3D" id="2.40.50.100">
    <property type="match status" value="1"/>
</dbReference>
<evidence type="ECO:0000256" key="2">
    <source>
        <dbReference type="ARBA" id="ARBA00022475"/>
    </source>
</evidence>
<evidence type="ECO:0000256" key="6">
    <source>
        <dbReference type="ARBA" id="ARBA00023136"/>
    </source>
</evidence>
<dbReference type="PANTHER" id="PTHR42781">
    <property type="entry name" value="SPERMIDINE/PUTRESCINE IMPORT ATP-BINDING PROTEIN POTA"/>
    <property type="match status" value="1"/>
</dbReference>
<accession>A0A839SR79</accession>
<dbReference type="GO" id="GO:0005524">
    <property type="term" value="F:ATP binding"/>
    <property type="evidence" value="ECO:0007669"/>
    <property type="project" value="UniProtKB-KW"/>
</dbReference>
<dbReference type="PANTHER" id="PTHR42781:SF6">
    <property type="entry name" value="SPERMIDINE_PUTRESCINE IMPORT ATP-BINDING PROTEIN POTA"/>
    <property type="match status" value="1"/>
</dbReference>
<keyword evidence="10" id="KW-1185">Reference proteome</keyword>
<dbReference type="GO" id="GO:0015417">
    <property type="term" value="F:ABC-type polyamine transporter activity"/>
    <property type="evidence" value="ECO:0007669"/>
    <property type="project" value="UniProtKB-EC"/>
</dbReference>
<comment type="similarity">
    <text evidence="7">Belongs to the ABC transporter superfamily. Spermidine/putrescine importer (TC 3.A.1.11.1) family.</text>
</comment>
<organism evidence="9 10">
    <name type="scientific">Limibacillus halophilus</name>
    <dbReference type="NCBI Taxonomy" id="1579333"/>
    <lineage>
        <taxon>Bacteria</taxon>
        <taxon>Pseudomonadati</taxon>
        <taxon>Pseudomonadota</taxon>
        <taxon>Alphaproteobacteria</taxon>
        <taxon>Rhodospirillales</taxon>
        <taxon>Rhodovibrionaceae</taxon>
        <taxon>Limibacillus</taxon>
    </lineage>
</organism>
<dbReference type="SUPFAM" id="SSF50331">
    <property type="entry name" value="MOP-like"/>
    <property type="match status" value="1"/>
</dbReference>
<dbReference type="InterPro" id="IPR013611">
    <property type="entry name" value="Transp-assoc_OB_typ2"/>
</dbReference>
<keyword evidence="6 7" id="KW-0472">Membrane</keyword>
<keyword evidence="3 7" id="KW-0547">Nucleotide-binding</keyword>
<dbReference type="SMART" id="SM00382">
    <property type="entry name" value="AAA"/>
    <property type="match status" value="1"/>
</dbReference>
<dbReference type="NCBIfam" id="TIGR01187">
    <property type="entry name" value="potA"/>
    <property type="match status" value="1"/>
</dbReference>
<evidence type="ECO:0000313" key="10">
    <source>
        <dbReference type="Proteomes" id="UP000581135"/>
    </source>
</evidence>
<evidence type="ECO:0000259" key="8">
    <source>
        <dbReference type="PROSITE" id="PS50893"/>
    </source>
</evidence>
<sequence>MVKAENALVVFDDVSKTYDGKVKVVENLNLEIARGEFLTLLGPSGSGKTTTLMMLAGFEVPSAGRILFDGTPLVDVPTYKRNFGMVFQNYALFPHMTVEANLAFPLRMHKFPRAEIAERVRQTLDIVKLGHLADRKPQQLSGGQQQRVALARALVFNPRMVLMDEPLGALDKQLREHMQIEIKKIHDDLGITMLYVTHDQTEALTMSDRIAVFNEGRIQHIGPPTEVYDRPQNAFVASFMGENNTFHGEVLERNGDEVTVRCDNGGAVVRAIANEPLQRGDRVQVMARPERMHIDRQLTVENGFQATVEGVIFHGDHLRLSLRVEALGPIVSKLPFEESRQSYSAGDSVTVGWAAAGMLAFRAEA</sequence>
<dbReference type="InterPro" id="IPR008995">
    <property type="entry name" value="Mo/tungstate-bd_C_term_dom"/>
</dbReference>
<dbReference type="Pfam" id="PF08402">
    <property type="entry name" value="TOBE_2"/>
    <property type="match status" value="1"/>
</dbReference>
<name>A0A839SR79_9PROT</name>
<dbReference type="InterPro" id="IPR050093">
    <property type="entry name" value="ABC_SmlMolc_Importer"/>
</dbReference>
<dbReference type="SUPFAM" id="SSF52540">
    <property type="entry name" value="P-loop containing nucleoside triphosphate hydrolases"/>
    <property type="match status" value="1"/>
</dbReference>
<comment type="function">
    <text evidence="7">Part of the ABC transporter complex PotABCD involved in spermidine/putrescine import. Responsible for energy coupling to the transport system.</text>
</comment>
<evidence type="ECO:0000256" key="7">
    <source>
        <dbReference type="RuleBase" id="RU364083"/>
    </source>
</evidence>
<reference evidence="9 10" key="1">
    <citation type="submission" date="2020-08" db="EMBL/GenBank/DDBJ databases">
        <title>Genomic Encyclopedia of Type Strains, Phase III (KMG-III): the genomes of soil and plant-associated and newly described type strains.</title>
        <authorList>
            <person name="Whitman W."/>
        </authorList>
    </citation>
    <scope>NUCLEOTIDE SEQUENCE [LARGE SCALE GENOMIC DNA]</scope>
    <source>
        <strain evidence="9 10">CECT 8803</strain>
    </source>
</reference>